<evidence type="ECO:0000313" key="4">
    <source>
        <dbReference type="EMBL" id="TRL77619.1"/>
    </source>
</evidence>
<reference evidence="3 5" key="1">
    <citation type="submission" date="2017-11" db="EMBL/GenBank/DDBJ databases">
        <authorList>
            <person name="Founou R.C."/>
            <person name="Founou L."/>
            <person name="Allam M."/>
            <person name="Ismail A."/>
            <person name="Essack S.Y."/>
        </authorList>
    </citation>
    <scope>NUCLEOTIDE SEQUENCE [LARGE SCALE GENOMIC DNA]</scope>
    <source>
        <strain evidence="3 5">G811N2B1</strain>
    </source>
</reference>
<dbReference type="OMA" id="CTHITHD"/>
<proteinExistence type="predicted"/>
<gene>
    <name evidence="3" type="ORF">CV019_12445</name>
    <name evidence="4" type="ORF">FNL11_05970</name>
    <name evidence="2" type="ORF">RO950_11585</name>
</gene>
<dbReference type="InterPro" id="IPR012454">
    <property type="entry name" value="DUF1659"/>
</dbReference>
<keyword evidence="7" id="KW-1185">Reference proteome</keyword>
<dbReference type="RefSeq" id="WP_011276536.1">
    <property type="nucleotide sequence ID" value="NZ_BKAY01000012.1"/>
</dbReference>
<dbReference type="Proteomes" id="UP000316594">
    <property type="component" value="Unassembled WGS sequence"/>
</dbReference>
<name>A0A2A1K600_STAHA</name>
<protein>
    <recommendedName>
        <fullName evidence="1">DUF1659 domain-containing protein</fullName>
    </recommendedName>
</protein>
<evidence type="ECO:0000313" key="5">
    <source>
        <dbReference type="Proteomes" id="UP000238153"/>
    </source>
</evidence>
<dbReference type="STRING" id="1283.ShL2_02126"/>
<dbReference type="AlphaFoldDB" id="A0A2A1K600"/>
<evidence type="ECO:0000313" key="6">
    <source>
        <dbReference type="Proteomes" id="UP000316594"/>
    </source>
</evidence>
<dbReference type="Proteomes" id="UP000238153">
    <property type="component" value="Unassembled WGS sequence"/>
</dbReference>
<evidence type="ECO:0000313" key="3">
    <source>
        <dbReference type="EMBL" id="PPJ70746.1"/>
    </source>
</evidence>
<feature type="domain" description="DUF1659" evidence="1">
    <location>
        <begin position="9"/>
        <end position="67"/>
    </location>
</feature>
<evidence type="ECO:0000313" key="7">
    <source>
        <dbReference type="Proteomes" id="UP001269271"/>
    </source>
</evidence>
<dbReference type="Proteomes" id="UP001269271">
    <property type="component" value="Unassembled WGS sequence"/>
</dbReference>
<evidence type="ECO:0000313" key="2">
    <source>
        <dbReference type="EMBL" id="MDT4287610.1"/>
    </source>
</evidence>
<accession>A0A2A1K600</accession>
<organism evidence="3 5">
    <name type="scientific">Staphylococcus haemolyticus</name>
    <dbReference type="NCBI Taxonomy" id="1283"/>
    <lineage>
        <taxon>Bacteria</taxon>
        <taxon>Bacillati</taxon>
        <taxon>Bacillota</taxon>
        <taxon>Bacilli</taxon>
        <taxon>Bacillales</taxon>
        <taxon>Staphylococcaceae</taxon>
        <taxon>Staphylococcus</taxon>
    </lineage>
</organism>
<sequence>MNEISQLSVVCTHITHDASGKAKETKRRFTNLNTKATDSEIRSFVNIIAHLINETFDKVEVVKTQVLA</sequence>
<dbReference type="EMBL" id="JAVSOO010000043">
    <property type="protein sequence ID" value="MDT4287610.1"/>
    <property type="molecule type" value="Genomic_DNA"/>
</dbReference>
<evidence type="ECO:0000259" key="1">
    <source>
        <dbReference type="Pfam" id="PF07872"/>
    </source>
</evidence>
<reference evidence="4 6" key="2">
    <citation type="submission" date="2019-07" db="EMBL/GenBank/DDBJ databases">
        <title>Genome Sequencing and Assembly of Staphylococcus haemolyticus SDA2.</title>
        <authorList>
            <person name="Emmons C.B."/>
            <person name="Park C."/>
            <person name="Sevigny J.L."/>
            <person name="Andam C."/>
        </authorList>
    </citation>
    <scope>NUCLEOTIDE SEQUENCE [LARGE SCALE GENOMIC DNA]</scope>
    <source>
        <strain evidence="4 6">SDA2</strain>
    </source>
</reference>
<comment type="caution">
    <text evidence="3">The sequence shown here is derived from an EMBL/GenBank/DDBJ whole genome shotgun (WGS) entry which is preliminary data.</text>
</comment>
<dbReference type="Pfam" id="PF07872">
    <property type="entry name" value="DUF1659"/>
    <property type="match status" value="1"/>
</dbReference>
<dbReference type="GeneID" id="93781591"/>
<reference evidence="2 7" key="3">
    <citation type="submission" date="2023-08" db="EMBL/GenBank/DDBJ databases">
        <title>Genomic surveillance of Staphylococcus haemolyticus neonatal outbreak in southern France.</title>
        <authorList>
            <person name="Magnan C."/>
            <person name="Morsli M."/>
            <person name="Thiery B."/>
            <person name="Salipante F."/>
            <person name="Attar J."/>
            <person name="Massimo D.M."/>
            <person name="Ory J."/>
            <person name="Pantel A."/>
            <person name="Lavigne J.-P."/>
        </authorList>
    </citation>
    <scope>NUCLEOTIDE SEQUENCE [LARGE SCALE GENOMIC DNA]</scope>
    <source>
        <strain evidence="2 7">NSH026</strain>
    </source>
</reference>
<dbReference type="EMBL" id="VJMP01000004">
    <property type="protein sequence ID" value="TRL77619.1"/>
    <property type="molecule type" value="Genomic_DNA"/>
</dbReference>
<dbReference type="EMBL" id="PGWX01000454">
    <property type="protein sequence ID" value="PPJ70746.1"/>
    <property type="molecule type" value="Genomic_DNA"/>
</dbReference>
<dbReference type="KEGG" id="shh:ShL2_02126"/>